<comment type="caution">
    <text evidence="1">The sequence shown here is derived from an EMBL/GenBank/DDBJ whole genome shotgun (WGS) entry which is preliminary data.</text>
</comment>
<dbReference type="AlphaFoldDB" id="A0A101UW42"/>
<evidence type="ECO:0000313" key="1">
    <source>
        <dbReference type="EMBL" id="KUO17910.1"/>
    </source>
</evidence>
<dbReference type="EMBL" id="LMXB01000069">
    <property type="protein sequence ID" value="KUO17910.1"/>
    <property type="molecule type" value="Genomic_DNA"/>
</dbReference>
<gene>
    <name evidence="1" type="ORF">AQJ91_27765</name>
</gene>
<proteinExistence type="predicted"/>
<reference evidence="1 2" key="1">
    <citation type="submission" date="2015-10" db="EMBL/GenBank/DDBJ databases">
        <title>Draft genome sequence of Streptomyces sp. RV15, isolated from a marine sponge.</title>
        <authorList>
            <person name="Ruckert C."/>
            <person name="Abdelmohsen U.R."/>
            <person name="Winkler A."/>
            <person name="Hentschel U."/>
            <person name="Kalinowski J."/>
            <person name="Kampfer P."/>
            <person name="Glaeser S."/>
        </authorList>
    </citation>
    <scope>NUCLEOTIDE SEQUENCE [LARGE SCALE GENOMIC DNA]</scope>
    <source>
        <strain evidence="1 2">RV15</strain>
    </source>
</reference>
<protein>
    <submittedName>
        <fullName evidence="1">Uncharacterized protein</fullName>
    </submittedName>
</protein>
<accession>A0A101UW42</accession>
<keyword evidence="2" id="KW-1185">Reference proteome</keyword>
<dbReference type="STRING" id="909626.AQJ91_27765"/>
<sequence length="92" mass="9742">MVSARDYRDVTGRVVGVRHRPVLGGQTPYGHRLLGRSGLAFSSRIEGSRSTSVSRAATGSLCGLDLGQPGRNAEAVPGSRWSHMVRAHVAGM</sequence>
<name>A0A101UW42_9ACTN</name>
<evidence type="ECO:0000313" key="2">
    <source>
        <dbReference type="Proteomes" id="UP000053260"/>
    </source>
</evidence>
<organism evidence="1 2">
    <name type="scientific">Streptomyces dysideae</name>
    <dbReference type="NCBI Taxonomy" id="909626"/>
    <lineage>
        <taxon>Bacteria</taxon>
        <taxon>Bacillati</taxon>
        <taxon>Actinomycetota</taxon>
        <taxon>Actinomycetes</taxon>
        <taxon>Kitasatosporales</taxon>
        <taxon>Streptomycetaceae</taxon>
        <taxon>Streptomyces</taxon>
    </lineage>
</organism>
<dbReference type="Proteomes" id="UP000053260">
    <property type="component" value="Unassembled WGS sequence"/>
</dbReference>